<organism evidence="1 2">
    <name type="scientific">Senna tora</name>
    <dbReference type="NCBI Taxonomy" id="362788"/>
    <lineage>
        <taxon>Eukaryota</taxon>
        <taxon>Viridiplantae</taxon>
        <taxon>Streptophyta</taxon>
        <taxon>Embryophyta</taxon>
        <taxon>Tracheophyta</taxon>
        <taxon>Spermatophyta</taxon>
        <taxon>Magnoliopsida</taxon>
        <taxon>eudicotyledons</taxon>
        <taxon>Gunneridae</taxon>
        <taxon>Pentapetalae</taxon>
        <taxon>rosids</taxon>
        <taxon>fabids</taxon>
        <taxon>Fabales</taxon>
        <taxon>Fabaceae</taxon>
        <taxon>Caesalpinioideae</taxon>
        <taxon>Cassia clade</taxon>
        <taxon>Senna</taxon>
    </lineage>
</organism>
<evidence type="ECO:0000313" key="2">
    <source>
        <dbReference type="Proteomes" id="UP000634136"/>
    </source>
</evidence>
<accession>A0A834XBD8</accession>
<protein>
    <submittedName>
        <fullName evidence="1">Uncharacterized protein</fullName>
    </submittedName>
</protein>
<gene>
    <name evidence="1" type="ORF">G2W53_003885</name>
</gene>
<dbReference type="Proteomes" id="UP000634136">
    <property type="component" value="Unassembled WGS sequence"/>
</dbReference>
<sequence length="67" mass="7213">MDLGLILVNKVHNSEVVCVAIQEIDSTPPKPNISFTLDIPTFPTAQKSISNLLAFTICHPSPKALPS</sequence>
<proteinExistence type="predicted"/>
<dbReference type="EMBL" id="JAAIUW010000002">
    <property type="protein sequence ID" value="KAF7841587.1"/>
    <property type="molecule type" value="Genomic_DNA"/>
</dbReference>
<comment type="caution">
    <text evidence="1">The sequence shown here is derived from an EMBL/GenBank/DDBJ whole genome shotgun (WGS) entry which is preliminary data.</text>
</comment>
<dbReference type="AlphaFoldDB" id="A0A834XBD8"/>
<name>A0A834XBD8_9FABA</name>
<reference evidence="1" key="1">
    <citation type="submission" date="2020-09" db="EMBL/GenBank/DDBJ databases">
        <title>Genome-Enabled Discovery of Anthraquinone Biosynthesis in Senna tora.</title>
        <authorList>
            <person name="Kang S.-H."/>
            <person name="Pandey R.P."/>
            <person name="Lee C.-M."/>
            <person name="Sim J.-S."/>
            <person name="Jeong J.-T."/>
            <person name="Choi B.-S."/>
            <person name="Jung M."/>
            <person name="Ginzburg D."/>
            <person name="Zhao K."/>
            <person name="Won S.Y."/>
            <person name="Oh T.-J."/>
            <person name="Yu Y."/>
            <person name="Kim N.-H."/>
            <person name="Lee O.R."/>
            <person name="Lee T.-H."/>
            <person name="Bashyal P."/>
            <person name="Kim T.-S."/>
            <person name="Lee W.-H."/>
            <person name="Kawkins C."/>
            <person name="Kim C.-K."/>
            <person name="Kim J.S."/>
            <person name="Ahn B.O."/>
            <person name="Rhee S.Y."/>
            <person name="Sohng J.K."/>
        </authorList>
    </citation>
    <scope>NUCLEOTIDE SEQUENCE</scope>
    <source>
        <tissue evidence="1">Leaf</tissue>
    </source>
</reference>
<keyword evidence="2" id="KW-1185">Reference proteome</keyword>
<evidence type="ECO:0000313" key="1">
    <source>
        <dbReference type="EMBL" id="KAF7841587.1"/>
    </source>
</evidence>